<evidence type="ECO:0000313" key="1">
    <source>
        <dbReference type="EMBL" id="EUA68213.1"/>
    </source>
</evidence>
<evidence type="ECO:0000313" key="2">
    <source>
        <dbReference type="Proteomes" id="UP000023351"/>
    </source>
</evidence>
<sequence>MGIVMGINVAKTTVYCALVAEGALIETEPFKLEVTAGLSDSARLRELADDVERLVDEHTLGGIVVVSSENIYKQPYASLVPRISIETAILIGGARAGILSERASRPDIRAKLGLPKSGQLSDHSRVYFPGGGKLWPNKRDIAALGAASRRGQR</sequence>
<dbReference type="EMBL" id="JAOJ01000003">
    <property type="protein sequence ID" value="EUA68213.1"/>
    <property type="molecule type" value="Genomic_DNA"/>
</dbReference>
<name>X8DKH2_9MYCO</name>
<dbReference type="AlphaFoldDB" id="X8DKH2"/>
<protein>
    <submittedName>
        <fullName evidence="1">Uncharacterized protein</fullName>
    </submittedName>
</protein>
<gene>
    <name evidence="1" type="ORF">I540_5811</name>
</gene>
<proteinExistence type="predicted"/>
<reference evidence="1 2" key="1">
    <citation type="submission" date="2013-12" db="EMBL/GenBank/DDBJ databases">
        <authorList>
            <person name="Zelazny A."/>
            <person name="Olivier K."/>
            <person name="Holland S."/>
            <person name="Lenaerts A."/>
            <person name="Ordway D."/>
            <person name="DeGroote M.A."/>
            <person name="Parker T."/>
            <person name="Sizemore C."/>
            <person name="Tallon L.J."/>
            <person name="Sadzewicz L.K."/>
            <person name="Sengamalay N."/>
            <person name="Fraser C.M."/>
            <person name="Hine E."/>
            <person name="Shefchek K.A."/>
            <person name="Das S.P."/>
            <person name="Tettelin H."/>
        </authorList>
    </citation>
    <scope>NUCLEOTIDE SEQUENCE [LARGE SCALE GENOMIC DNA]</scope>
    <source>
        <strain evidence="1 2">1513</strain>
    </source>
</reference>
<organism evidence="1 2">
    <name type="scientific">Mycobacteroides abscessus subsp. bolletii 1513</name>
    <dbReference type="NCBI Taxonomy" id="1299321"/>
    <lineage>
        <taxon>Bacteria</taxon>
        <taxon>Bacillati</taxon>
        <taxon>Actinomycetota</taxon>
        <taxon>Actinomycetes</taxon>
        <taxon>Mycobacteriales</taxon>
        <taxon>Mycobacteriaceae</taxon>
        <taxon>Mycobacteroides</taxon>
        <taxon>Mycobacteroides abscessus</taxon>
    </lineage>
</organism>
<comment type="caution">
    <text evidence="1">The sequence shown here is derived from an EMBL/GenBank/DDBJ whole genome shotgun (WGS) entry which is preliminary data.</text>
</comment>
<dbReference type="PATRIC" id="fig|1299321.3.peg.5622"/>
<accession>X8DKH2</accession>
<dbReference type="Proteomes" id="UP000023351">
    <property type="component" value="Unassembled WGS sequence"/>
</dbReference>